<accession>K6ZJG7</accession>
<protein>
    <submittedName>
        <fullName evidence="1">Uncharacterized protein</fullName>
    </submittedName>
</protein>
<comment type="caution">
    <text evidence="1">The sequence shown here is derived from an EMBL/GenBank/DDBJ whole genome shotgun (WGS) entry which is preliminary data.</text>
</comment>
<dbReference type="AlphaFoldDB" id="K6ZJG7"/>
<gene>
    <name evidence="1" type="ORF">GPAL_3630</name>
</gene>
<evidence type="ECO:0000313" key="1">
    <source>
        <dbReference type="EMBL" id="GAC30472.1"/>
    </source>
</evidence>
<keyword evidence="2" id="KW-1185">Reference proteome</keyword>
<evidence type="ECO:0000313" key="2">
    <source>
        <dbReference type="Proteomes" id="UP000006251"/>
    </source>
</evidence>
<sequence length="41" mass="4551">MRSLLSWALLGSALKNKNENSRIEVATIVLLLSMNIELIPV</sequence>
<name>K6ZJG7_9ALTE</name>
<dbReference type="Proteomes" id="UP000006251">
    <property type="component" value="Unassembled WGS sequence"/>
</dbReference>
<reference evidence="2" key="1">
    <citation type="journal article" date="2014" name="Environ. Microbiol.">
        <title>Comparative genomics of the marine bacterial genus Glaciecola reveals the high degree of genomic diversity and genomic characteristic for cold adaptation.</title>
        <authorList>
            <person name="Qin Q.L."/>
            <person name="Xie B.B."/>
            <person name="Yu Y."/>
            <person name="Shu Y.L."/>
            <person name="Rong J.C."/>
            <person name="Zhang Y.J."/>
            <person name="Zhao D.L."/>
            <person name="Chen X.L."/>
            <person name="Zhang X.Y."/>
            <person name="Chen B."/>
            <person name="Zhou B.C."/>
            <person name="Zhang Y.Z."/>
        </authorList>
    </citation>
    <scope>NUCLEOTIDE SEQUENCE [LARGE SCALE GENOMIC DNA]</scope>
    <source>
        <strain evidence="2">ACAM 615</strain>
    </source>
</reference>
<dbReference type="EMBL" id="BAEQ01000057">
    <property type="protein sequence ID" value="GAC30472.1"/>
    <property type="molecule type" value="Genomic_DNA"/>
</dbReference>
<organism evidence="1 2">
    <name type="scientific">Brumicola pallidula DSM 14239 = ACAM 615</name>
    <dbReference type="NCBI Taxonomy" id="1121922"/>
    <lineage>
        <taxon>Bacteria</taxon>
        <taxon>Pseudomonadati</taxon>
        <taxon>Pseudomonadota</taxon>
        <taxon>Gammaproteobacteria</taxon>
        <taxon>Alteromonadales</taxon>
        <taxon>Alteromonadaceae</taxon>
        <taxon>Brumicola</taxon>
    </lineage>
</organism>
<proteinExistence type="predicted"/>